<dbReference type="OrthoDB" id="3797628at2759"/>
<evidence type="ECO:0000313" key="2">
    <source>
        <dbReference type="EMBL" id="KXS14973.1"/>
    </source>
</evidence>
<dbReference type="Pfam" id="PF21240">
    <property type="entry name" value="Nup98_GLEBS"/>
    <property type="match status" value="1"/>
</dbReference>
<dbReference type="AlphaFoldDB" id="A0A139AEX3"/>
<organism evidence="2 3">
    <name type="scientific">Gonapodya prolifera (strain JEL478)</name>
    <name type="common">Monoblepharis prolifera</name>
    <dbReference type="NCBI Taxonomy" id="1344416"/>
    <lineage>
        <taxon>Eukaryota</taxon>
        <taxon>Fungi</taxon>
        <taxon>Fungi incertae sedis</taxon>
        <taxon>Chytridiomycota</taxon>
        <taxon>Chytridiomycota incertae sedis</taxon>
        <taxon>Monoblepharidomycetes</taxon>
        <taxon>Monoblepharidales</taxon>
        <taxon>Gonapodyaceae</taxon>
        <taxon>Gonapodya</taxon>
    </lineage>
</organism>
<protein>
    <recommendedName>
        <fullName evidence="1">F-box domain-containing protein</fullName>
    </recommendedName>
</protein>
<gene>
    <name evidence="2" type="ORF">M427DRAFT_155634</name>
</gene>
<reference evidence="2 3" key="1">
    <citation type="journal article" date="2015" name="Genome Biol. Evol.">
        <title>Phylogenomic analyses indicate that early fungi evolved digesting cell walls of algal ancestors of land plants.</title>
        <authorList>
            <person name="Chang Y."/>
            <person name="Wang S."/>
            <person name="Sekimoto S."/>
            <person name="Aerts A.L."/>
            <person name="Choi C."/>
            <person name="Clum A."/>
            <person name="LaButti K.M."/>
            <person name="Lindquist E.A."/>
            <person name="Yee Ngan C."/>
            <person name="Ohm R.A."/>
            <person name="Salamov A.A."/>
            <person name="Grigoriev I.V."/>
            <person name="Spatafora J.W."/>
            <person name="Berbee M.L."/>
        </authorList>
    </citation>
    <scope>NUCLEOTIDE SEQUENCE [LARGE SCALE GENOMIC DNA]</scope>
    <source>
        <strain evidence="2 3">JEL478</strain>
    </source>
</reference>
<name>A0A139AEX3_GONPJ</name>
<dbReference type="EMBL" id="KQ965765">
    <property type="protein sequence ID" value="KXS14973.1"/>
    <property type="molecule type" value="Genomic_DNA"/>
</dbReference>
<dbReference type="PROSITE" id="PS50181">
    <property type="entry name" value="FBOX"/>
    <property type="match status" value="1"/>
</dbReference>
<sequence length="636" mass="72515">MIEKWLQWAGFLVRNTATVEDQPHFEPVMVTADTGGMEQFMTITAMEEYRALSLEELRLKEYEAGRKDYLFKEAARNPPFRPIYDFGDGIPKPMQTITTMREYEHLSLEELRLRDYESGNCHCKGNCVHIFQDRMGVSLMLGLHLFTYPLRSLVNGMINTKGILLGKVDQDEQKESTDAGGKFANWPSWTSAPSASPTRAIELKMPSFPSHANSEDTVLEIGLASLPPEILHEILVMLPLSSITRLLRVNWQIRMFLLSQPSYFEALDIWSSRFDVAPLHRRQDFSRRQGGKRVNWQSSIAEHFVRNFVGCDSYDTYLYRCTHESLQGATEHDLYLLQSRAPLFLQRSLNLSRINGTLIIRFVNSLPQKIRDVVKTLNVRGTDIGAKDFIHLLHLLPNVTAVDILNTKIFAELSQIFLCPGTLRSISNFNLCQEWWSEFMNCRTSVQWNVSDPNATLHGLFSSGFNHSLTVTGILVAVPFDEWRTVEFVKRCFVSQETSGIMPTASTLDFGFVCSQCTHQYWSASRLWSNSWFPLKCRCCDMNFCLACWHRIQVEIEQQLQDADQIEMGNRSHRDVCTSCKLTGMTSVAGSGLNVADNLGDATAISKATYIKRRKNFNLCLRCVKNCANFESCTLS</sequence>
<dbReference type="Gene3D" id="1.10.10.2360">
    <property type="match status" value="2"/>
</dbReference>
<feature type="domain" description="F-box" evidence="1">
    <location>
        <begin position="220"/>
        <end position="267"/>
    </location>
</feature>
<dbReference type="SUPFAM" id="SSF81383">
    <property type="entry name" value="F-box domain"/>
    <property type="match status" value="1"/>
</dbReference>
<dbReference type="Proteomes" id="UP000070544">
    <property type="component" value="Unassembled WGS sequence"/>
</dbReference>
<dbReference type="InterPro" id="IPR001810">
    <property type="entry name" value="F-box_dom"/>
</dbReference>
<proteinExistence type="predicted"/>
<dbReference type="InterPro" id="IPR036047">
    <property type="entry name" value="F-box-like_dom_sf"/>
</dbReference>
<accession>A0A139AEX3</accession>
<keyword evidence="3" id="KW-1185">Reference proteome</keyword>
<evidence type="ECO:0000313" key="3">
    <source>
        <dbReference type="Proteomes" id="UP000070544"/>
    </source>
</evidence>
<evidence type="ECO:0000259" key="1">
    <source>
        <dbReference type="PROSITE" id="PS50181"/>
    </source>
</evidence>